<evidence type="ECO:0000313" key="2">
    <source>
        <dbReference type="EMBL" id="GAA0161071.1"/>
    </source>
</evidence>
<dbReference type="Proteomes" id="UP001454036">
    <property type="component" value="Unassembled WGS sequence"/>
</dbReference>
<feature type="compositionally biased region" description="Basic and acidic residues" evidence="1">
    <location>
        <begin position="93"/>
        <end position="106"/>
    </location>
</feature>
<evidence type="ECO:0000256" key="1">
    <source>
        <dbReference type="SAM" id="MobiDB-lite"/>
    </source>
</evidence>
<protein>
    <recommendedName>
        <fullName evidence="4">Retrotransposon gag domain-containing protein</fullName>
    </recommendedName>
</protein>
<evidence type="ECO:0000313" key="3">
    <source>
        <dbReference type="Proteomes" id="UP001454036"/>
    </source>
</evidence>
<evidence type="ECO:0008006" key="4">
    <source>
        <dbReference type="Google" id="ProtNLM"/>
    </source>
</evidence>
<gene>
    <name evidence="2" type="ORF">LIER_17475</name>
</gene>
<accession>A0AAV3QCU1</accession>
<reference evidence="2 3" key="1">
    <citation type="submission" date="2024-01" db="EMBL/GenBank/DDBJ databases">
        <title>The complete chloroplast genome sequence of Lithospermum erythrorhizon: insights into the phylogenetic relationship among Boraginaceae species and the maternal lineages of purple gromwells.</title>
        <authorList>
            <person name="Okada T."/>
            <person name="Watanabe K."/>
        </authorList>
    </citation>
    <scope>NUCLEOTIDE SEQUENCE [LARGE SCALE GENOMIC DNA]</scope>
</reference>
<dbReference type="EMBL" id="BAABME010004070">
    <property type="protein sequence ID" value="GAA0161071.1"/>
    <property type="molecule type" value="Genomic_DNA"/>
</dbReference>
<feature type="region of interest" description="Disordered" evidence="1">
    <location>
        <begin position="93"/>
        <end position="135"/>
    </location>
</feature>
<feature type="compositionally biased region" description="Basic and acidic residues" evidence="1">
    <location>
        <begin position="126"/>
        <end position="135"/>
    </location>
</feature>
<organism evidence="2 3">
    <name type="scientific">Lithospermum erythrorhizon</name>
    <name type="common">Purple gromwell</name>
    <name type="synonym">Lithospermum officinale var. erythrorhizon</name>
    <dbReference type="NCBI Taxonomy" id="34254"/>
    <lineage>
        <taxon>Eukaryota</taxon>
        <taxon>Viridiplantae</taxon>
        <taxon>Streptophyta</taxon>
        <taxon>Embryophyta</taxon>
        <taxon>Tracheophyta</taxon>
        <taxon>Spermatophyta</taxon>
        <taxon>Magnoliopsida</taxon>
        <taxon>eudicotyledons</taxon>
        <taxon>Gunneridae</taxon>
        <taxon>Pentapetalae</taxon>
        <taxon>asterids</taxon>
        <taxon>lamiids</taxon>
        <taxon>Boraginales</taxon>
        <taxon>Boraginaceae</taxon>
        <taxon>Boraginoideae</taxon>
        <taxon>Lithospermeae</taxon>
        <taxon>Lithospermum</taxon>
    </lineage>
</organism>
<sequence>MTSFEWNIEFPDYVWTNQHRENESISSFQERFQTEFNLFSGVDKTIVVTTFMEGLKMGNLKESLLNRKTLNLEEVNERAYKYIRIEEAEKMVEKGHGKRPMEETRRRSPMPKTRSGLDRIQAPDRGFSRTDLPRGNEVHNKTWEIRVSQKKARGFYLASTKCIKAHMEVEYLSRKPEEPQDRNMCTLQISEESPKKGPPHEEIRSVLFDEEDPAKVFKIGTTIGVEHEVMLILVLREYCDIFA</sequence>
<name>A0AAV3QCU1_LITER</name>
<comment type="caution">
    <text evidence="2">The sequence shown here is derived from an EMBL/GenBank/DDBJ whole genome shotgun (WGS) entry which is preliminary data.</text>
</comment>
<keyword evidence="3" id="KW-1185">Reference proteome</keyword>
<dbReference type="AlphaFoldDB" id="A0AAV3QCU1"/>
<proteinExistence type="predicted"/>